<evidence type="ECO:0000313" key="3">
    <source>
        <dbReference type="Proteomes" id="UP001516061"/>
    </source>
</evidence>
<gene>
    <name evidence="2" type="ORF">HNQ01_002777</name>
</gene>
<comment type="caution">
    <text evidence="2">The sequence shown here is derived from an EMBL/GenBank/DDBJ whole genome shotgun (WGS) entry which is preliminary data.</text>
</comment>
<feature type="chain" id="PRO_5045500660" evidence="1">
    <location>
        <begin position="30"/>
        <end position="243"/>
    </location>
</feature>
<dbReference type="EMBL" id="JABSNM010000012">
    <property type="protein sequence ID" value="NRT57028.1"/>
    <property type="molecule type" value="Genomic_DNA"/>
</dbReference>
<reference evidence="2 3" key="1">
    <citation type="submission" date="2020-05" db="EMBL/GenBank/DDBJ databases">
        <title>Genomic Encyclopedia of Type Strains, Phase IV (KMG-V): Genome sequencing to study the core and pangenomes of soil and plant-associated prokaryotes.</title>
        <authorList>
            <person name="Whitman W."/>
        </authorList>
    </citation>
    <scope>NUCLEOTIDE SEQUENCE [LARGE SCALE GENOMIC DNA]</scope>
    <source>
        <strain evidence="2 3">C29</strain>
    </source>
</reference>
<evidence type="ECO:0000313" key="2">
    <source>
        <dbReference type="EMBL" id="NRT57028.1"/>
    </source>
</evidence>
<feature type="signal peptide" evidence="1">
    <location>
        <begin position="1"/>
        <end position="29"/>
    </location>
</feature>
<organism evidence="2 3">
    <name type="scientific">Sphaerotilus uruguayifluvii</name>
    <dbReference type="NCBI Taxonomy" id="2735897"/>
    <lineage>
        <taxon>Bacteria</taxon>
        <taxon>Pseudomonadati</taxon>
        <taxon>Pseudomonadota</taxon>
        <taxon>Betaproteobacteria</taxon>
        <taxon>Burkholderiales</taxon>
        <taxon>Sphaerotilaceae</taxon>
        <taxon>Sphaerotilus</taxon>
    </lineage>
</organism>
<sequence length="243" mass="26839">MNHRLPLPLPVALMTAALALGSALSPARAATTAPAMDKAAMTQAWTVDKDALEKALGTGHDKAFYRTVLEKAGYWITAVNKDTADRLEYEIVKGDKSYEVQVDFDKGTSTRVDVTTNLWKAPGTRTALKDRNYAYQYPKAVTADADKVRDSVRQKTWIDEKGRMEAALGTGHDRAHYRRALEKMGYKVTAVNESDPKNLEYEVVKGDTSYEVQVDFDDAGRSTRVGVSSNVWESAATEKAKRG</sequence>
<proteinExistence type="predicted"/>
<keyword evidence="3" id="KW-1185">Reference proteome</keyword>
<dbReference type="Proteomes" id="UP001516061">
    <property type="component" value="Unassembled WGS sequence"/>
</dbReference>
<accession>A0ABX2G3Z5</accession>
<dbReference type="RefSeq" id="WP_173806044.1">
    <property type="nucleotide sequence ID" value="NZ_JABSNM010000012.1"/>
</dbReference>
<keyword evidence="1" id="KW-0732">Signal</keyword>
<name>A0ABX2G3Z5_9BURK</name>
<evidence type="ECO:0000256" key="1">
    <source>
        <dbReference type="SAM" id="SignalP"/>
    </source>
</evidence>
<protein>
    <submittedName>
        <fullName evidence="2">Uncharacterized protein YmfQ (DUF2313 family)</fullName>
    </submittedName>
</protein>